<evidence type="ECO:0000256" key="1">
    <source>
        <dbReference type="SAM" id="Phobius"/>
    </source>
</evidence>
<evidence type="ECO:0000313" key="3">
    <source>
        <dbReference type="Proteomes" id="UP001597542"/>
    </source>
</evidence>
<proteinExistence type="predicted"/>
<keyword evidence="1" id="KW-0472">Membrane</keyword>
<dbReference type="PANTHER" id="PTHR32196:SF72">
    <property type="entry name" value="RIBOSE IMPORT PERMEASE PROTEIN RBSC"/>
    <property type="match status" value="1"/>
</dbReference>
<gene>
    <name evidence="2" type="ORF">ACFSUT_26130</name>
</gene>
<name>A0ABW5I3K1_9PSEU</name>
<dbReference type="RefSeq" id="WP_344284201.1">
    <property type="nucleotide sequence ID" value="NZ_BAAAHV010000022.1"/>
</dbReference>
<evidence type="ECO:0008006" key="4">
    <source>
        <dbReference type="Google" id="ProtNLM"/>
    </source>
</evidence>
<keyword evidence="1" id="KW-1133">Transmembrane helix</keyword>
<accession>A0ABW5I3K1</accession>
<keyword evidence="1" id="KW-0812">Transmembrane</keyword>
<organism evidence="2 3">
    <name type="scientific">Amycolatopsis albidoflavus</name>
    <dbReference type="NCBI Taxonomy" id="102226"/>
    <lineage>
        <taxon>Bacteria</taxon>
        <taxon>Bacillati</taxon>
        <taxon>Actinomycetota</taxon>
        <taxon>Actinomycetes</taxon>
        <taxon>Pseudonocardiales</taxon>
        <taxon>Pseudonocardiaceae</taxon>
        <taxon>Amycolatopsis</taxon>
    </lineage>
</organism>
<dbReference type="PANTHER" id="PTHR32196">
    <property type="entry name" value="ABC TRANSPORTER PERMEASE PROTEIN YPHD-RELATED-RELATED"/>
    <property type="match status" value="1"/>
</dbReference>
<dbReference type="Proteomes" id="UP001597542">
    <property type="component" value="Unassembled WGS sequence"/>
</dbReference>
<comment type="caution">
    <text evidence="2">The sequence shown here is derived from an EMBL/GenBank/DDBJ whole genome shotgun (WGS) entry which is preliminary data.</text>
</comment>
<keyword evidence="3" id="KW-1185">Reference proteome</keyword>
<feature type="transmembrane region" description="Helical" evidence="1">
    <location>
        <begin position="74"/>
        <end position="102"/>
    </location>
</feature>
<dbReference type="EMBL" id="JBHUKQ010000014">
    <property type="protein sequence ID" value="MFD2483783.1"/>
    <property type="molecule type" value="Genomic_DNA"/>
</dbReference>
<reference evidence="3" key="1">
    <citation type="journal article" date="2019" name="Int. J. Syst. Evol. Microbiol.">
        <title>The Global Catalogue of Microorganisms (GCM) 10K type strain sequencing project: providing services to taxonomists for standard genome sequencing and annotation.</title>
        <authorList>
            <consortium name="The Broad Institute Genomics Platform"/>
            <consortium name="The Broad Institute Genome Sequencing Center for Infectious Disease"/>
            <person name="Wu L."/>
            <person name="Ma J."/>
        </authorList>
    </citation>
    <scope>NUCLEOTIDE SEQUENCE [LARGE SCALE GENOMIC DNA]</scope>
    <source>
        <strain evidence="3">CGMCC 4.7638</strain>
    </source>
</reference>
<sequence length="126" mass="12897">MTVKNDSSVGATIARVTGDAGGARVPSLARRLLGRPSTGMVAILFVLVAVFSLMRPEAFLGAYNFRSIALAASVVGVMAIGQTFVLATGGIDLSVGSVLVALRDLRGLRIRLAACLHACVLGGARS</sequence>
<protein>
    <recommendedName>
        <fullName evidence="4">ABC transporter permease</fullName>
    </recommendedName>
</protein>
<feature type="transmembrane region" description="Helical" evidence="1">
    <location>
        <begin position="32"/>
        <end position="54"/>
    </location>
</feature>
<evidence type="ECO:0000313" key="2">
    <source>
        <dbReference type="EMBL" id="MFD2483783.1"/>
    </source>
</evidence>